<accession>A0ABP7I2Q6</accession>
<dbReference type="Proteomes" id="UP001500888">
    <property type="component" value="Unassembled WGS sequence"/>
</dbReference>
<gene>
    <name evidence="2" type="ORF">GCM10022226_29320</name>
</gene>
<proteinExistence type="predicted"/>
<evidence type="ECO:0000259" key="1">
    <source>
        <dbReference type="Pfam" id="PF04149"/>
    </source>
</evidence>
<name>A0ABP7I2Q6_9ACTN</name>
<keyword evidence="3" id="KW-1185">Reference proteome</keyword>
<sequence>MSVTPDLSRALWRKSSRSGGNGACVEVAAIGSVIAVRDSKNPGGAVVASGVGGWHAFVGSVKSGTLSSTT</sequence>
<evidence type="ECO:0000313" key="2">
    <source>
        <dbReference type="EMBL" id="GAA3807273.1"/>
    </source>
</evidence>
<dbReference type="EMBL" id="BAAAZR010000004">
    <property type="protein sequence ID" value="GAA3807273.1"/>
    <property type="molecule type" value="Genomic_DNA"/>
</dbReference>
<feature type="domain" description="DUF397" evidence="1">
    <location>
        <begin position="12"/>
        <end position="62"/>
    </location>
</feature>
<reference evidence="3" key="1">
    <citation type="journal article" date="2019" name="Int. J. Syst. Evol. Microbiol.">
        <title>The Global Catalogue of Microorganisms (GCM) 10K type strain sequencing project: providing services to taxonomists for standard genome sequencing and annotation.</title>
        <authorList>
            <consortium name="The Broad Institute Genomics Platform"/>
            <consortium name="The Broad Institute Genome Sequencing Center for Infectious Disease"/>
            <person name="Wu L."/>
            <person name="Ma J."/>
        </authorList>
    </citation>
    <scope>NUCLEOTIDE SEQUENCE [LARGE SCALE GENOMIC DNA]</scope>
    <source>
        <strain evidence="3">JCM 16908</strain>
    </source>
</reference>
<dbReference type="RefSeq" id="WP_344938983.1">
    <property type="nucleotide sequence ID" value="NZ_BAAAZR010000004.1"/>
</dbReference>
<evidence type="ECO:0000313" key="3">
    <source>
        <dbReference type="Proteomes" id="UP001500888"/>
    </source>
</evidence>
<dbReference type="Pfam" id="PF04149">
    <property type="entry name" value="DUF397"/>
    <property type="match status" value="1"/>
</dbReference>
<comment type="caution">
    <text evidence="2">The sequence shown here is derived from an EMBL/GenBank/DDBJ whole genome shotgun (WGS) entry which is preliminary data.</text>
</comment>
<organism evidence="2 3">
    <name type="scientific">Sphaerisporangium flaviroseum</name>
    <dbReference type="NCBI Taxonomy" id="509199"/>
    <lineage>
        <taxon>Bacteria</taxon>
        <taxon>Bacillati</taxon>
        <taxon>Actinomycetota</taxon>
        <taxon>Actinomycetes</taxon>
        <taxon>Streptosporangiales</taxon>
        <taxon>Streptosporangiaceae</taxon>
        <taxon>Sphaerisporangium</taxon>
    </lineage>
</organism>
<dbReference type="InterPro" id="IPR007278">
    <property type="entry name" value="DUF397"/>
</dbReference>
<protein>
    <submittedName>
        <fullName evidence="2">DUF397 domain-containing protein</fullName>
    </submittedName>
</protein>